<dbReference type="InterPro" id="IPR013763">
    <property type="entry name" value="Cyclin-like_dom"/>
</dbReference>
<sequence length="490" mass="55530">MSRIMRIDENHASANLNEGLKKVVAARRPALGELGNKVVRHGSQDLLMKGAEKGASLKNANATLKNIKPRVDTRWRKAENVAVAAVQKKPITRTDSVKTVSDVKPASIAEAKNQPTAPEAVKVNVQLNKGNEVKHVGLKREESQLSLRTLAKQNRKGQQKISCSSASSSEEIDIIPSTKKTERLDTHSQKLLESIENIDINDAWNPMLVSEYVNDIYRYLNRLEGSPGYVLSENFLDGHKEITHKMRHVLIDWINEVHTQFKLDIDTYHMTVSLIDRYLQKVKTVPKKKLQLVGVTAMFIASKYEELFPPEIHDFVFITDDTYQKQQILEMEKEIVKQLDFNLGKPLPTHFLRRFSKAAKASDVNHVLAKYLIELASVDYTTAHYKPSEIAAAALYISLYLFPVSSRGTNGSGGKIWTRTLEHYTHYSVHDLVPIVRRLANVIKSVPKMMEKKLKSPWLKYSSSKLQCISTHPKLKGLEIDVLIERELPQ</sequence>
<evidence type="ECO:0000259" key="5">
    <source>
        <dbReference type="SMART" id="SM00385"/>
    </source>
</evidence>
<dbReference type="Pfam" id="PF00134">
    <property type="entry name" value="Cyclin_N"/>
    <property type="match status" value="1"/>
</dbReference>
<dbReference type="Gene3D" id="1.10.472.10">
    <property type="entry name" value="Cyclin-like"/>
    <property type="match status" value="2"/>
</dbReference>
<dbReference type="SUPFAM" id="SSF47954">
    <property type="entry name" value="Cyclin-like"/>
    <property type="match status" value="2"/>
</dbReference>
<dbReference type="GO" id="GO:0016538">
    <property type="term" value="F:cyclin-dependent protein serine/threonine kinase regulator activity"/>
    <property type="evidence" value="ECO:0007669"/>
    <property type="project" value="InterPro"/>
</dbReference>
<keyword evidence="3" id="KW-0131">Cell cycle</keyword>
<dbReference type="VEuPathDB" id="VectorBase:AATE008212"/>
<dbReference type="InterPro" id="IPR006671">
    <property type="entry name" value="Cyclin_N"/>
</dbReference>
<dbReference type="InterPro" id="IPR046965">
    <property type="entry name" value="Cyclin_A/B-like"/>
</dbReference>
<keyword evidence="2 4" id="KW-0195">Cyclin</keyword>
<dbReference type="InterPro" id="IPR048258">
    <property type="entry name" value="Cyclins_cyclin-box"/>
</dbReference>
<protein>
    <submittedName>
        <fullName evidence="7">Uncharacterized protein</fullName>
    </submittedName>
</protein>
<dbReference type="GO" id="GO:0051301">
    <property type="term" value="P:cell division"/>
    <property type="evidence" value="ECO:0007669"/>
    <property type="project" value="UniProtKB-KW"/>
</dbReference>
<reference evidence="7" key="1">
    <citation type="submission" date="2022-08" db="UniProtKB">
        <authorList>
            <consortium name="EnsemblMetazoa"/>
        </authorList>
    </citation>
    <scope>IDENTIFICATION</scope>
    <source>
        <strain evidence="7">EBRO</strain>
    </source>
</reference>
<dbReference type="EnsemblMetazoa" id="AATE008212-RA">
    <property type="protein sequence ID" value="AATE008212-PA.1"/>
    <property type="gene ID" value="AATE008212"/>
</dbReference>
<comment type="similarity">
    <text evidence="4">Belongs to the cyclin family.</text>
</comment>
<feature type="domain" description="Cyclin-like" evidence="5">
    <location>
        <begin position="252"/>
        <end position="337"/>
    </location>
</feature>
<evidence type="ECO:0000256" key="1">
    <source>
        <dbReference type="ARBA" id="ARBA00022618"/>
    </source>
</evidence>
<evidence type="ECO:0000256" key="2">
    <source>
        <dbReference type="ARBA" id="ARBA00023127"/>
    </source>
</evidence>
<dbReference type="Pfam" id="PF02984">
    <property type="entry name" value="Cyclin_C"/>
    <property type="match status" value="1"/>
</dbReference>
<dbReference type="CDD" id="cd20507">
    <property type="entry name" value="CYCLIN_CCNB1-like_rpt1"/>
    <property type="match status" value="1"/>
</dbReference>
<dbReference type="STRING" id="41427.A0A182IZ00"/>
<dbReference type="InterPro" id="IPR004367">
    <property type="entry name" value="Cyclin_C-dom"/>
</dbReference>
<dbReference type="AlphaFoldDB" id="A0A182IZ00"/>
<feature type="domain" description="Cyclin C-terminal" evidence="6">
    <location>
        <begin position="346"/>
        <end position="475"/>
    </location>
</feature>
<keyword evidence="1" id="KW-0132">Cell division</keyword>
<dbReference type="PROSITE" id="PS00292">
    <property type="entry name" value="CYCLINS"/>
    <property type="match status" value="1"/>
</dbReference>
<evidence type="ECO:0000256" key="4">
    <source>
        <dbReference type="RuleBase" id="RU000383"/>
    </source>
</evidence>
<organism evidence="7">
    <name type="scientific">Anopheles atroparvus</name>
    <name type="common">European mosquito</name>
    <dbReference type="NCBI Taxonomy" id="41427"/>
    <lineage>
        <taxon>Eukaryota</taxon>
        <taxon>Metazoa</taxon>
        <taxon>Ecdysozoa</taxon>
        <taxon>Arthropoda</taxon>
        <taxon>Hexapoda</taxon>
        <taxon>Insecta</taxon>
        <taxon>Pterygota</taxon>
        <taxon>Neoptera</taxon>
        <taxon>Endopterygota</taxon>
        <taxon>Diptera</taxon>
        <taxon>Nematocera</taxon>
        <taxon>Culicoidea</taxon>
        <taxon>Culicidae</taxon>
        <taxon>Anophelinae</taxon>
        <taxon>Anopheles</taxon>
    </lineage>
</organism>
<dbReference type="SMART" id="SM01332">
    <property type="entry name" value="Cyclin_C"/>
    <property type="match status" value="1"/>
</dbReference>
<dbReference type="InterPro" id="IPR039361">
    <property type="entry name" value="Cyclin"/>
</dbReference>
<dbReference type="PANTHER" id="PTHR10177">
    <property type="entry name" value="CYCLINS"/>
    <property type="match status" value="1"/>
</dbReference>
<evidence type="ECO:0000313" key="7">
    <source>
        <dbReference type="EnsemblMetazoa" id="AATE008212-PA.1"/>
    </source>
</evidence>
<evidence type="ECO:0000256" key="3">
    <source>
        <dbReference type="ARBA" id="ARBA00023306"/>
    </source>
</evidence>
<evidence type="ECO:0000259" key="6">
    <source>
        <dbReference type="SMART" id="SM01332"/>
    </source>
</evidence>
<dbReference type="FunFam" id="1.10.472.10:FF:000001">
    <property type="entry name" value="G2/mitotic-specific cyclin"/>
    <property type="match status" value="1"/>
</dbReference>
<proteinExistence type="inferred from homology"/>
<dbReference type="GO" id="GO:0044772">
    <property type="term" value="P:mitotic cell cycle phase transition"/>
    <property type="evidence" value="ECO:0007669"/>
    <property type="project" value="InterPro"/>
</dbReference>
<dbReference type="GO" id="GO:0005634">
    <property type="term" value="C:nucleus"/>
    <property type="evidence" value="ECO:0007669"/>
    <property type="project" value="UniProtKB-ARBA"/>
</dbReference>
<dbReference type="PIRSF" id="PIRSF001771">
    <property type="entry name" value="Cyclin_A_B_D_E"/>
    <property type="match status" value="1"/>
</dbReference>
<feature type="domain" description="Cyclin-like" evidence="5">
    <location>
        <begin position="350"/>
        <end position="441"/>
    </location>
</feature>
<accession>A0A182IZ00</accession>
<name>A0A182IZ00_ANOAO</name>
<dbReference type="SMART" id="SM00385">
    <property type="entry name" value="CYCLIN"/>
    <property type="match status" value="2"/>
</dbReference>
<dbReference type="InterPro" id="IPR036915">
    <property type="entry name" value="Cyclin-like_sf"/>
</dbReference>